<reference evidence="2 3" key="1">
    <citation type="submission" date="2017-09" db="EMBL/GenBank/DDBJ databases">
        <title>Genome sequencing of Besnoitia besnoiti strain Bb-Ger1.</title>
        <authorList>
            <person name="Schares G."/>
            <person name="Venepally P."/>
            <person name="Lorenzi H.A."/>
        </authorList>
    </citation>
    <scope>NUCLEOTIDE SEQUENCE [LARGE SCALE GENOMIC DNA]</scope>
    <source>
        <strain evidence="2 3">Bb-Ger1</strain>
    </source>
</reference>
<feature type="region of interest" description="Disordered" evidence="1">
    <location>
        <begin position="210"/>
        <end position="290"/>
    </location>
</feature>
<feature type="compositionally biased region" description="Low complexity" evidence="1">
    <location>
        <begin position="117"/>
        <end position="130"/>
    </location>
</feature>
<dbReference type="GeneID" id="40312696"/>
<name>A0A2A9MD04_BESBE</name>
<feature type="region of interest" description="Disordered" evidence="1">
    <location>
        <begin position="78"/>
        <end position="130"/>
    </location>
</feature>
<dbReference type="VEuPathDB" id="ToxoDB:BESB_077700"/>
<keyword evidence="3" id="KW-1185">Reference proteome</keyword>
<organism evidence="2 3">
    <name type="scientific">Besnoitia besnoiti</name>
    <name type="common">Apicomplexan protozoan</name>
    <dbReference type="NCBI Taxonomy" id="94643"/>
    <lineage>
        <taxon>Eukaryota</taxon>
        <taxon>Sar</taxon>
        <taxon>Alveolata</taxon>
        <taxon>Apicomplexa</taxon>
        <taxon>Conoidasida</taxon>
        <taxon>Coccidia</taxon>
        <taxon>Eucoccidiorida</taxon>
        <taxon>Eimeriorina</taxon>
        <taxon>Sarcocystidae</taxon>
        <taxon>Besnoitia</taxon>
    </lineage>
</organism>
<dbReference type="KEGG" id="bbes:BESB_077700"/>
<feature type="compositionally biased region" description="Polar residues" evidence="1">
    <location>
        <begin position="258"/>
        <end position="269"/>
    </location>
</feature>
<sequence>MDQAREAAQMRTVGGERALQHLRAPFERRMTRSGSGLIACTDRRENAGETHGASEDDEVTFVRAVNHGIVEISPVRCRCSPEGSPHKERAPMDTCRDESLGKPPSRQTDEEKEIAESVPPKASSPADAASCPSLSRSEGVALMFCSNVRHIELVFGERQGDIEFFYRRRRISAVWVQGFIVSVEERAGLFSVDDGTKVLEGTFDVFSPSASPYSRLGRSDSQTHLGCDAPEVVVVDDDEESPGRDDETASLPAEGENQGVQASEETSPARQAGAAEGARNRRSEWRTQNECHDAADCVQESRGGSQFLRPMRRPSLRGTLGQLKKAQREGTYTSLLLQLVPLMVDAEVILSFHLLRISDCPGRCGNAEAEWLTHVLRWRLSLSQRCAPTAG</sequence>
<evidence type="ECO:0000313" key="3">
    <source>
        <dbReference type="Proteomes" id="UP000224006"/>
    </source>
</evidence>
<feature type="compositionally biased region" description="Basic and acidic residues" evidence="1">
    <location>
        <begin position="278"/>
        <end position="290"/>
    </location>
</feature>
<dbReference type="AlphaFoldDB" id="A0A2A9MD04"/>
<dbReference type="OrthoDB" id="330132at2759"/>
<accession>A0A2A9MD04</accession>
<proteinExistence type="predicted"/>
<dbReference type="Proteomes" id="UP000224006">
    <property type="component" value="Chromosome VII"/>
</dbReference>
<feature type="compositionally biased region" description="Basic and acidic residues" evidence="1">
    <location>
        <begin position="84"/>
        <end position="100"/>
    </location>
</feature>
<evidence type="ECO:0000256" key="1">
    <source>
        <dbReference type="SAM" id="MobiDB-lite"/>
    </source>
</evidence>
<comment type="caution">
    <text evidence="2">The sequence shown here is derived from an EMBL/GenBank/DDBJ whole genome shotgun (WGS) entry which is preliminary data.</text>
</comment>
<evidence type="ECO:0000313" key="2">
    <source>
        <dbReference type="EMBL" id="PFH33553.1"/>
    </source>
</evidence>
<dbReference type="RefSeq" id="XP_029217562.1">
    <property type="nucleotide sequence ID" value="XM_029366131.1"/>
</dbReference>
<gene>
    <name evidence="2" type="ORF">BESB_077700</name>
</gene>
<protein>
    <submittedName>
        <fullName evidence="2">Uncharacterized protein</fullName>
    </submittedName>
</protein>
<dbReference type="EMBL" id="NWUJ01000008">
    <property type="protein sequence ID" value="PFH33553.1"/>
    <property type="molecule type" value="Genomic_DNA"/>
</dbReference>